<proteinExistence type="predicted"/>
<dbReference type="AlphaFoldDB" id="A0AAE0MU60"/>
<evidence type="ECO:0000313" key="3">
    <source>
        <dbReference type="Proteomes" id="UP001278500"/>
    </source>
</evidence>
<feature type="compositionally biased region" description="Basic and acidic residues" evidence="1">
    <location>
        <begin position="21"/>
        <end position="31"/>
    </location>
</feature>
<comment type="caution">
    <text evidence="2">The sequence shown here is derived from an EMBL/GenBank/DDBJ whole genome shotgun (WGS) entry which is preliminary data.</text>
</comment>
<evidence type="ECO:0000256" key="1">
    <source>
        <dbReference type="SAM" id="MobiDB-lite"/>
    </source>
</evidence>
<dbReference type="InterPro" id="IPR018824">
    <property type="entry name" value="Conidiation-specific_6"/>
</dbReference>
<reference evidence="2" key="2">
    <citation type="submission" date="2023-06" db="EMBL/GenBank/DDBJ databases">
        <authorList>
            <consortium name="Lawrence Berkeley National Laboratory"/>
            <person name="Haridas S."/>
            <person name="Hensen N."/>
            <person name="Bonometti L."/>
            <person name="Westerberg I."/>
            <person name="Brannstrom I.O."/>
            <person name="Guillou S."/>
            <person name="Cros-Aarteil S."/>
            <person name="Calhoun S."/>
            <person name="Kuo A."/>
            <person name="Mondo S."/>
            <person name="Pangilinan J."/>
            <person name="Riley R."/>
            <person name="Labutti K."/>
            <person name="Andreopoulos B."/>
            <person name="Lipzen A."/>
            <person name="Chen C."/>
            <person name="Yanf M."/>
            <person name="Daum C."/>
            <person name="Ng V."/>
            <person name="Clum A."/>
            <person name="Steindorff A."/>
            <person name="Ohm R."/>
            <person name="Martin F."/>
            <person name="Silar P."/>
            <person name="Natvig D."/>
            <person name="Lalanne C."/>
            <person name="Gautier V."/>
            <person name="Ament-Velasquez S.L."/>
            <person name="Kruys A."/>
            <person name="Hutchinson M.I."/>
            <person name="Powell A.J."/>
            <person name="Barry K."/>
            <person name="Miller A.N."/>
            <person name="Grigoriev I.V."/>
            <person name="Debuchy R."/>
            <person name="Gladieux P."/>
            <person name="Thoren M.H."/>
            <person name="Johannesson H."/>
        </authorList>
    </citation>
    <scope>NUCLEOTIDE SEQUENCE</scope>
    <source>
        <strain evidence="2">CBS 560.94</strain>
    </source>
</reference>
<evidence type="ECO:0008006" key="4">
    <source>
        <dbReference type="Google" id="ProtNLM"/>
    </source>
</evidence>
<dbReference type="GeneID" id="87861299"/>
<organism evidence="2 3">
    <name type="scientific">Neurospora tetraspora</name>
    <dbReference type="NCBI Taxonomy" id="94610"/>
    <lineage>
        <taxon>Eukaryota</taxon>
        <taxon>Fungi</taxon>
        <taxon>Dikarya</taxon>
        <taxon>Ascomycota</taxon>
        <taxon>Pezizomycotina</taxon>
        <taxon>Sordariomycetes</taxon>
        <taxon>Sordariomycetidae</taxon>
        <taxon>Sordariales</taxon>
        <taxon>Sordariaceae</taxon>
        <taxon>Neurospora</taxon>
    </lineage>
</organism>
<sequence>MDPGNRERGLKAAINNPRVSEQAKQRDREILESEFGTHMPEESTANIAEEEVHSTAKKGRSKSTGSHNASTSSKTESSTSGNLEGKDRGNVLVPIPPLRTDKYVSHSIRGLKAAINNPNVSEKAKEKDRKKLHDLGESID</sequence>
<dbReference type="PANTHER" id="PTHR36576:SF2">
    <property type="entry name" value="PROTEIN CON-6, PUTATIVE (AFU_ORTHOLOGUE AFUA_4G03615)-RELATED"/>
    <property type="match status" value="1"/>
</dbReference>
<feature type="region of interest" description="Disordered" evidence="1">
    <location>
        <begin position="111"/>
        <end position="140"/>
    </location>
</feature>
<name>A0AAE0MU60_9PEZI</name>
<feature type="compositionally biased region" description="Basic and acidic residues" evidence="1">
    <location>
        <begin position="1"/>
        <end position="10"/>
    </location>
</feature>
<dbReference type="Proteomes" id="UP001278500">
    <property type="component" value="Unassembled WGS sequence"/>
</dbReference>
<dbReference type="PANTHER" id="PTHR36576">
    <property type="entry name" value="UPF0654 PROTEIN C11D3.01C-RELATED"/>
    <property type="match status" value="1"/>
</dbReference>
<dbReference type="GO" id="GO:0005737">
    <property type="term" value="C:cytoplasm"/>
    <property type="evidence" value="ECO:0007669"/>
    <property type="project" value="TreeGrafter"/>
</dbReference>
<dbReference type="InterPro" id="IPR052670">
    <property type="entry name" value="UPF0654_domain"/>
</dbReference>
<dbReference type="RefSeq" id="XP_062684437.1">
    <property type="nucleotide sequence ID" value="XM_062824145.1"/>
</dbReference>
<gene>
    <name evidence="2" type="ORF">B0H65DRAFT_418460</name>
</gene>
<protein>
    <recommendedName>
        <fullName evidence="4">Conidiation protein 6</fullName>
    </recommendedName>
</protein>
<keyword evidence="3" id="KW-1185">Reference proteome</keyword>
<feature type="compositionally biased region" description="Basic and acidic residues" evidence="1">
    <location>
        <begin position="122"/>
        <end position="140"/>
    </location>
</feature>
<reference evidence="2" key="1">
    <citation type="journal article" date="2023" name="Mol. Phylogenet. Evol.">
        <title>Genome-scale phylogeny and comparative genomics of the fungal order Sordariales.</title>
        <authorList>
            <person name="Hensen N."/>
            <person name="Bonometti L."/>
            <person name="Westerberg I."/>
            <person name="Brannstrom I.O."/>
            <person name="Guillou S."/>
            <person name="Cros-Aarteil S."/>
            <person name="Calhoun S."/>
            <person name="Haridas S."/>
            <person name="Kuo A."/>
            <person name="Mondo S."/>
            <person name="Pangilinan J."/>
            <person name="Riley R."/>
            <person name="LaButti K."/>
            <person name="Andreopoulos B."/>
            <person name="Lipzen A."/>
            <person name="Chen C."/>
            <person name="Yan M."/>
            <person name="Daum C."/>
            <person name="Ng V."/>
            <person name="Clum A."/>
            <person name="Steindorff A."/>
            <person name="Ohm R.A."/>
            <person name="Martin F."/>
            <person name="Silar P."/>
            <person name="Natvig D.O."/>
            <person name="Lalanne C."/>
            <person name="Gautier V."/>
            <person name="Ament-Velasquez S.L."/>
            <person name="Kruys A."/>
            <person name="Hutchinson M.I."/>
            <person name="Powell A.J."/>
            <person name="Barry K."/>
            <person name="Miller A.N."/>
            <person name="Grigoriev I.V."/>
            <person name="Debuchy R."/>
            <person name="Gladieux P."/>
            <person name="Hiltunen Thoren M."/>
            <person name="Johannesson H."/>
        </authorList>
    </citation>
    <scope>NUCLEOTIDE SEQUENCE</scope>
    <source>
        <strain evidence="2">CBS 560.94</strain>
    </source>
</reference>
<feature type="compositionally biased region" description="Low complexity" evidence="1">
    <location>
        <begin position="70"/>
        <end position="80"/>
    </location>
</feature>
<dbReference type="Pfam" id="PF10346">
    <property type="entry name" value="Con-6"/>
    <property type="match status" value="2"/>
</dbReference>
<feature type="region of interest" description="Disordered" evidence="1">
    <location>
        <begin position="1"/>
        <end position="98"/>
    </location>
</feature>
<dbReference type="EMBL" id="JAUEPP010000002">
    <property type="protein sequence ID" value="KAK3351142.1"/>
    <property type="molecule type" value="Genomic_DNA"/>
</dbReference>
<accession>A0AAE0MU60</accession>
<evidence type="ECO:0000313" key="2">
    <source>
        <dbReference type="EMBL" id="KAK3351142.1"/>
    </source>
</evidence>